<feature type="compositionally biased region" description="Basic and acidic residues" evidence="1">
    <location>
        <begin position="17"/>
        <end position="30"/>
    </location>
</feature>
<name>A0AAV7TYC0_PLEWA</name>
<proteinExistence type="predicted"/>
<feature type="region of interest" description="Disordered" evidence="1">
    <location>
        <begin position="1"/>
        <end position="55"/>
    </location>
</feature>
<sequence>MGAWARGRSGTSRRAPARHEIEQGRVREDSAGPAHAGEPSAGQRSAPARVAEAQRRAPTFVAATGTGRQLRFTEHAASICWAARS</sequence>
<evidence type="ECO:0000313" key="3">
    <source>
        <dbReference type="Proteomes" id="UP001066276"/>
    </source>
</evidence>
<dbReference type="Proteomes" id="UP001066276">
    <property type="component" value="Chromosome 3_2"/>
</dbReference>
<protein>
    <submittedName>
        <fullName evidence="2">Uncharacterized protein</fullName>
    </submittedName>
</protein>
<comment type="caution">
    <text evidence="2">The sequence shown here is derived from an EMBL/GenBank/DDBJ whole genome shotgun (WGS) entry which is preliminary data.</text>
</comment>
<dbReference type="EMBL" id="JANPWB010000006">
    <property type="protein sequence ID" value="KAJ1181638.1"/>
    <property type="molecule type" value="Genomic_DNA"/>
</dbReference>
<evidence type="ECO:0000256" key="1">
    <source>
        <dbReference type="SAM" id="MobiDB-lite"/>
    </source>
</evidence>
<reference evidence="2" key="1">
    <citation type="journal article" date="2022" name="bioRxiv">
        <title>Sequencing and chromosome-scale assembly of the giantPleurodeles waltlgenome.</title>
        <authorList>
            <person name="Brown T."/>
            <person name="Elewa A."/>
            <person name="Iarovenko S."/>
            <person name="Subramanian E."/>
            <person name="Araus A.J."/>
            <person name="Petzold A."/>
            <person name="Susuki M."/>
            <person name="Suzuki K.-i.T."/>
            <person name="Hayashi T."/>
            <person name="Toyoda A."/>
            <person name="Oliveira C."/>
            <person name="Osipova E."/>
            <person name="Leigh N.D."/>
            <person name="Simon A."/>
            <person name="Yun M.H."/>
        </authorList>
    </citation>
    <scope>NUCLEOTIDE SEQUENCE</scope>
    <source>
        <strain evidence="2">20211129_DDA</strain>
        <tissue evidence="2">Liver</tissue>
    </source>
</reference>
<gene>
    <name evidence="2" type="ORF">NDU88_006841</name>
</gene>
<evidence type="ECO:0000313" key="2">
    <source>
        <dbReference type="EMBL" id="KAJ1181638.1"/>
    </source>
</evidence>
<accession>A0AAV7TYC0</accession>
<keyword evidence="3" id="KW-1185">Reference proteome</keyword>
<organism evidence="2 3">
    <name type="scientific">Pleurodeles waltl</name>
    <name type="common">Iberian ribbed newt</name>
    <dbReference type="NCBI Taxonomy" id="8319"/>
    <lineage>
        <taxon>Eukaryota</taxon>
        <taxon>Metazoa</taxon>
        <taxon>Chordata</taxon>
        <taxon>Craniata</taxon>
        <taxon>Vertebrata</taxon>
        <taxon>Euteleostomi</taxon>
        <taxon>Amphibia</taxon>
        <taxon>Batrachia</taxon>
        <taxon>Caudata</taxon>
        <taxon>Salamandroidea</taxon>
        <taxon>Salamandridae</taxon>
        <taxon>Pleurodelinae</taxon>
        <taxon>Pleurodeles</taxon>
    </lineage>
</organism>
<dbReference type="AlphaFoldDB" id="A0AAV7TYC0"/>